<dbReference type="RefSeq" id="XP_040667944.1">
    <property type="nucleotide sequence ID" value="XM_040810152.1"/>
</dbReference>
<accession>A0A1L9PL33</accession>
<dbReference type="VEuPathDB" id="FungiDB:ASPVEDRAFT_28788"/>
<keyword evidence="2" id="KW-1185">Reference proteome</keyword>
<evidence type="ECO:0000313" key="1">
    <source>
        <dbReference type="EMBL" id="OJJ02182.1"/>
    </source>
</evidence>
<evidence type="ECO:0000313" key="2">
    <source>
        <dbReference type="Proteomes" id="UP000184073"/>
    </source>
</evidence>
<gene>
    <name evidence="1" type="ORF">ASPVEDRAFT_28788</name>
</gene>
<sequence>MFDAGAVRYCAAPPEQVKPVKQTALSTARSMDFVYVRLIPHATLEDWNNVNIAIAGNIHEAVPQRGYEVIGSRQQITVHVIRTAVELFMSIIHQGGSCQKTALLEICKSISTTEGLRDLTFAFLEGAWNYKIDETFEFCKGLPMCDHLALNARFRD</sequence>
<protein>
    <submittedName>
        <fullName evidence="1">Uncharacterized protein</fullName>
    </submittedName>
</protein>
<dbReference type="Proteomes" id="UP000184073">
    <property type="component" value="Unassembled WGS sequence"/>
</dbReference>
<reference evidence="2" key="1">
    <citation type="journal article" date="2017" name="Genome Biol.">
        <title>Comparative genomics reveals high biological diversity and specific adaptations in the industrially and medically important fungal genus Aspergillus.</title>
        <authorList>
            <person name="de Vries R.P."/>
            <person name="Riley R."/>
            <person name="Wiebenga A."/>
            <person name="Aguilar-Osorio G."/>
            <person name="Amillis S."/>
            <person name="Uchima C.A."/>
            <person name="Anderluh G."/>
            <person name="Asadollahi M."/>
            <person name="Askin M."/>
            <person name="Barry K."/>
            <person name="Battaglia E."/>
            <person name="Bayram O."/>
            <person name="Benocci T."/>
            <person name="Braus-Stromeyer S.A."/>
            <person name="Caldana C."/>
            <person name="Canovas D."/>
            <person name="Cerqueira G.C."/>
            <person name="Chen F."/>
            <person name="Chen W."/>
            <person name="Choi C."/>
            <person name="Clum A."/>
            <person name="Dos Santos R.A."/>
            <person name="Damasio A.R."/>
            <person name="Diallinas G."/>
            <person name="Emri T."/>
            <person name="Fekete E."/>
            <person name="Flipphi M."/>
            <person name="Freyberg S."/>
            <person name="Gallo A."/>
            <person name="Gournas C."/>
            <person name="Habgood R."/>
            <person name="Hainaut M."/>
            <person name="Harispe M.L."/>
            <person name="Henrissat B."/>
            <person name="Hilden K.S."/>
            <person name="Hope R."/>
            <person name="Hossain A."/>
            <person name="Karabika E."/>
            <person name="Karaffa L."/>
            <person name="Karanyi Z."/>
            <person name="Krasevec N."/>
            <person name="Kuo A."/>
            <person name="Kusch H."/>
            <person name="LaButti K."/>
            <person name="Lagendijk E.L."/>
            <person name="Lapidus A."/>
            <person name="Levasseur A."/>
            <person name="Lindquist E."/>
            <person name="Lipzen A."/>
            <person name="Logrieco A.F."/>
            <person name="MacCabe A."/>
            <person name="Maekelae M.R."/>
            <person name="Malavazi I."/>
            <person name="Melin P."/>
            <person name="Meyer V."/>
            <person name="Mielnichuk N."/>
            <person name="Miskei M."/>
            <person name="Molnar A.P."/>
            <person name="Mule G."/>
            <person name="Ngan C.Y."/>
            <person name="Orejas M."/>
            <person name="Orosz E."/>
            <person name="Ouedraogo J.P."/>
            <person name="Overkamp K.M."/>
            <person name="Park H.-S."/>
            <person name="Perrone G."/>
            <person name="Piumi F."/>
            <person name="Punt P.J."/>
            <person name="Ram A.F."/>
            <person name="Ramon A."/>
            <person name="Rauscher S."/>
            <person name="Record E."/>
            <person name="Riano-Pachon D.M."/>
            <person name="Robert V."/>
            <person name="Roehrig J."/>
            <person name="Ruller R."/>
            <person name="Salamov A."/>
            <person name="Salih N.S."/>
            <person name="Samson R.A."/>
            <person name="Sandor E."/>
            <person name="Sanguinetti M."/>
            <person name="Schuetze T."/>
            <person name="Sepcic K."/>
            <person name="Shelest E."/>
            <person name="Sherlock G."/>
            <person name="Sophianopoulou V."/>
            <person name="Squina F.M."/>
            <person name="Sun H."/>
            <person name="Susca A."/>
            <person name="Todd R.B."/>
            <person name="Tsang A."/>
            <person name="Unkles S.E."/>
            <person name="van de Wiele N."/>
            <person name="van Rossen-Uffink D."/>
            <person name="Oliveira J.V."/>
            <person name="Vesth T.C."/>
            <person name="Visser J."/>
            <person name="Yu J.-H."/>
            <person name="Zhou M."/>
            <person name="Andersen M.R."/>
            <person name="Archer D.B."/>
            <person name="Baker S.E."/>
            <person name="Benoit I."/>
            <person name="Brakhage A.A."/>
            <person name="Braus G.H."/>
            <person name="Fischer R."/>
            <person name="Frisvad J.C."/>
            <person name="Goldman G.H."/>
            <person name="Houbraken J."/>
            <person name="Oakley B."/>
            <person name="Pocsi I."/>
            <person name="Scazzocchio C."/>
            <person name="Seiboth B."/>
            <person name="vanKuyk P.A."/>
            <person name="Wortman J."/>
            <person name="Dyer P.S."/>
            <person name="Grigoriev I.V."/>
        </authorList>
    </citation>
    <scope>NUCLEOTIDE SEQUENCE [LARGE SCALE GENOMIC DNA]</scope>
    <source>
        <strain evidence="2">CBS 583.65</strain>
    </source>
</reference>
<organism evidence="1 2">
    <name type="scientific">Aspergillus versicolor CBS 583.65</name>
    <dbReference type="NCBI Taxonomy" id="1036611"/>
    <lineage>
        <taxon>Eukaryota</taxon>
        <taxon>Fungi</taxon>
        <taxon>Dikarya</taxon>
        <taxon>Ascomycota</taxon>
        <taxon>Pezizomycotina</taxon>
        <taxon>Eurotiomycetes</taxon>
        <taxon>Eurotiomycetidae</taxon>
        <taxon>Eurotiales</taxon>
        <taxon>Aspergillaceae</taxon>
        <taxon>Aspergillus</taxon>
        <taxon>Aspergillus subgen. Nidulantes</taxon>
    </lineage>
</organism>
<dbReference type="GeneID" id="63725663"/>
<dbReference type="EMBL" id="KV878129">
    <property type="protein sequence ID" value="OJJ02182.1"/>
    <property type="molecule type" value="Genomic_DNA"/>
</dbReference>
<name>A0A1L9PL33_ASPVE</name>
<proteinExistence type="predicted"/>
<dbReference type="AlphaFoldDB" id="A0A1L9PL33"/>